<protein>
    <submittedName>
        <fullName evidence="1">Uncharacterized protein</fullName>
    </submittedName>
</protein>
<gene>
    <name evidence="1" type="ORF">Cvel_26132</name>
</gene>
<dbReference type="VEuPathDB" id="CryptoDB:Cvel_26132"/>
<organism evidence="1">
    <name type="scientific">Chromera velia CCMP2878</name>
    <dbReference type="NCBI Taxonomy" id="1169474"/>
    <lineage>
        <taxon>Eukaryota</taxon>
        <taxon>Sar</taxon>
        <taxon>Alveolata</taxon>
        <taxon>Colpodellida</taxon>
        <taxon>Chromeraceae</taxon>
        <taxon>Chromera</taxon>
    </lineage>
</organism>
<dbReference type="AlphaFoldDB" id="A0A0G4HC72"/>
<name>A0A0G4HC72_9ALVE</name>
<accession>A0A0G4HC72</accession>
<reference evidence="1" key="1">
    <citation type="submission" date="2014-11" db="EMBL/GenBank/DDBJ databases">
        <authorList>
            <person name="Otto D Thomas"/>
            <person name="Naeem Raeece"/>
        </authorList>
    </citation>
    <scope>NUCLEOTIDE SEQUENCE</scope>
</reference>
<dbReference type="EMBL" id="CDMZ01002269">
    <property type="protein sequence ID" value="CEM41610.1"/>
    <property type="molecule type" value="Genomic_DNA"/>
</dbReference>
<proteinExistence type="predicted"/>
<evidence type="ECO:0000313" key="1">
    <source>
        <dbReference type="EMBL" id="CEM41610.1"/>
    </source>
</evidence>
<sequence length="223" mass="24908">MGWLDKVAKEVKRGAKKVERELTRVGVQAESAVGLDPEYKREGVFEVGVEVFDVEEWMTPSGLFGKDRHCVYTNRYTKTKFQGDAGSTYHEVKQHVEKEIRDSYRYTASDATRVNGHDSLPVEMGSPNFISLLITLATNAGVLHNGAAFVLERQVDLSSFLVKARNGSVILPAEEGLQADLATLRDLFVGDPSRFGTSACLIKDGQWRGCKVVLLERRRRCQN</sequence>